<dbReference type="InterPro" id="IPR050256">
    <property type="entry name" value="Glycosyltransferase_2"/>
</dbReference>
<dbReference type="Pfam" id="PF00535">
    <property type="entry name" value="Glycos_transf_2"/>
    <property type="match status" value="1"/>
</dbReference>
<evidence type="ECO:0000259" key="1">
    <source>
        <dbReference type="Pfam" id="PF00535"/>
    </source>
</evidence>
<dbReference type="PANTHER" id="PTHR48090">
    <property type="entry name" value="UNDECAPRENYL-PHOSPHATE 4-DEOXY-4-FORMAMIDO-L-ARABINOSE TRANSFERASE-RELATED"/>
    <property type="match status" value="1"/>
</dbReference>
<dbReference type="AlphaFoldDB" id="A0A3B0TMQ0"/>
<dbReference type="EMBL" id="UOEN01000229">
    <property type="protein sequence ID" value="VAW14627.1"/>
    <property type="molecule type" value="Genomic_DNA"/>
</dbReference>
<organism evidence="2">
    <name type="scientific">hydrothermal vent metagenome</name>
    <dbReference type="NCBI Taxonomy" id="652676"/>
    <lineage>
        <taxon>unclassified sequences</taxon>
        <taxon>metagenomes</taxon>
        <taxon>ecological metagenomes</taxon>
    </lineage>
</organism>
<dbReference type="Gene3D" id="3.90.550.10">
    <property type="entry name" value="Spore Coat Polysaccharide Biosynthesis Protein SpsA, Chain A"/>
    <property type="match status" value="1"/>
</dbReference>
<keyword evidence="2" id="KW-0808">Transferase</keyword>
<dbReference type="PANTHER" id="PTHR48090:SF7">
    <property type="entry name" value="RFBJ PROTEIN"/>
    <property type="match status" value="1"/>
</dbReference>
<proteinExistence type="predicted"/>
<reference evidence="2" key="1">
    <citation type="submission" date="2018-06" db="EMBL/GenBank/DDBJ databases">
        <authorList>
            <person name="Zhirakovskaya E."/>
        </authorList>
    </citation>
    <scope>NUCLEOTIDE SEQUENCE</scope>
</reference>
<dbReference type="GO" id="GO:0016740">
    <property type="term" value="F:transferase activity"/>
    <property type="evidence" value="ECO:0007669"/>
    <property type="project" value="UniProtKB-KW"/>
</dbReference>
<protein>
    <submittedName>
        <fullName evidence="2">Glycosyl transferase, family 2</fullName>
    </submittedName>
</protein>
<dbReference type="CDD" id="cd04179">
    <property type="entry name" value="DPM_DPG-synthase_like"/>
    <property type="match status" value="1"/>
</dbReference>
<dbReference type="SUPFAM" id="SSF53448">
    <property type="entry name" value="Nucleotide-diphospho-sugar transferases"/>
    <property type="match status" value="1"/>
</dbReference>
<name>A0A3B0TMQ0_9ZZZZ</name>
<dbReference type="InterPro" id="IPR001173">
    <property type="entry name" value="Glyco_trans_2-like"/>
</dbReference>
<gene>
    <name evidence="2" type="ORF">MNBD_BACTEROID05-1005</name>
</gene>
<dbReference type="InterPro" id="IPR029044">
    <property type="entry name" value="Nucleotide-diphossugar_trans"/>
</dbReference>
<accession>A0A3B0TMQ0</accession>
<sequence>MKLSVLMPVYNEKVWIEKIINTVLAQKVPGISHKELIIVDDASSDGTPELIKNIAKRFPDEIKTVFHKKNKGKGAALRTAIKEISGDITIIQDADLEYDPADYGLILEPLIQGRADCVYGSRFVGSQPKRVLFFWHYLGNKFLTTLSNMFTNLNLTDMETCYKAFKSDIIKSIPIRSNCFGFEPEITAKLAQRKVRIFEVGINYNGRTYDEGKKITWKDGFRAIATIIKYSFINDSKK</sequence>
<evidence type="ECO:0000313" key="2">
    <source>
        <dbReference type="EMBL" id="VAW14627.1"/>
    </source>
</evidence>
<feature type="domain" description="Glycosyltransferase 2-like" evidence="1">
    <location>
        <begin position="4"/>
        <end position="171"/>
    </location>
</feature>